<organism evidence="1">
    <name type="scientific">Podoviridae sp. ctuQh21</name>
    <dbReference type="NCBI Taxonomy" id="2825284"/>
    <lineage>
        <taxon>Viruses</taxon>
        <taxon>Duplodnaviria</taxon>
        <taxon>Heunggongvirae</taxon>
        <taxon>Uroviricota</taxon>
        <taxon>Caudoviricetes</taxon>
    </lineage>
</organism>
<sequence>MVEVERIANPRPAAISISNPGNDETAGLFVRFMGDSIRVSYGGSNEIVIPMNREVKELFVSVDFILQENKRYLNSGKLIAVYGGQTYTEVVHPQSGNYLINRYASNTRLEI</sequence>
<reference evidence="1" key="1">
    <citation type="journal article" date="2021" name="Proc. Natl. Acad. Sci. U.S.A.">
        <title>A Catalog of Tens of Thousands of Viruses from Human Metagenomes Reveals Hidden Associations with Chronic Diseases.</title>
        <authorList>
            <person name="Tisza M.J."/>
            <person name="Buck C.B."/>
        </authorList>
    </citation>
    <scope>NUCLEOTIDE SEQUENCE</scope>
    <source>
        <strain evidence="1">CtuQh21</strain>
    </source>
</reference>
<dbReference type="EMBL" id="BK015412">
    <property type="protein sequence ID" value="DAE05517.1"/>
    <property type="molecule type" value="Genomic_DNA"/>
</dbReference>
<proteinExistence type="predicted"/>
<evidence type="ECO:0000313" key="1">
    <source>
        <dbReference type="EMBL" id="DAE05517.1"/>
    </source>
</evidence>
<accession>A0A8S5PFX7</accession>
<protein>
    <submittedName>
        <fullName evidence="1">Uncharacterized protein</fullName>
    </submittedName>
</protein>
<name>A0A8S5PFX7_9CAUD</name>